<dbReference type="Proteomes" id="UP000236546">
    <property type="component" value="Unassembled WGS sequence"/>
</dbReference>
<dbReference type="EMBL" id="MTYH01000015">
    <property type="protein sequence ID" value="PNP46520.1"/>
    <property type="molecule type" value="Genomic_DNA"/>
</dbReference>
<dbReference type="AlphaFoldDB" id="A0A2K0TLW1"/>
<reference evidence="7 8" key="1">
    <citation type="submission" date="2017-02" db="EMBL/GenBank/DDBJ databases">
        <title>Genomes of Trichoderma spp. with biocontrol activity.</title>
        <authorList>
            <person name="Gardiner D."/>
            <person name="Kazan K."/>
            <person name="Vos C."/>
            <person name="Harvey P."/>
        </authorList>
    </citation>
    <scope>NUCLEOTIDE SEQUENCE [LARGE SCALE GENOMIC DNA]</scope>
    <source>
        <strain evidence="7 8">A5MH</strain>
    </source>
</reference>
<dbReference type="PANTHER" id="PTHR23502">
    <property type="entry name" value="MAJOR FACILITATOR SUPERFAMILY"/>
    <property type="match status" value="1"/>
</dbReference>
<dbReference type="PANTHER" id="PTHR23502:SF52">
    <property type="entry name" value="MULTIDRUG TRANSPORTER, PUTATIVE (AFU_ORTHOLOGUE AFUA_2G17730)-RELATED"/>
    <property type="match status" value="1"/>
</dbReference>
<comment type="caution">
    <text evidence="7">The sequence shown here is derived from an EMBL/GenBank/DDBJ whole genome shotgun (WGS) entry which is preliminary data.</text>
</comment>
<evidence type="ECO:0000256" key="4">
    <source>
        <dbReference type="ARBA" id="ARBA00023136"/>
    </source>
</evidence>
<feature type="transmembrane region" description="Helical" evidence="5">
    <location>
        <begin position="448"/>
        <end position="469"/>
    </location>
</feature>
<evidence type="ECO:0000256" key="2">
    <source>
        <dbReference type="ARBA" id="ARBA00022692"/>
    </source>
</evidence>
<evidence type="ECO:0000256" key="1">
    <source>
        <dbReference type="ARBA" id="ARBA00004141"/>
    </source>
</evidence>
<feature type="domain" description="Major facilitator superfamily (MFS) profile" evidence="6">
    <location>
        <begin position="48"/>
        <end position="472"/>
    </location>
</feature>
<feature type="transmembrane region" description="Helical" evidence="5">
    <location>
        <begin position="174"/>
        <end position="193"/>
    </location>
</feature>
<dbReference type="PROSITE" id="PS50850">
    <property type="entry name" value="MFS"/>
    <property type="match status" value="1"/>
</dbReference>
<dbReference type="GO" id="GO:0022857">
    <property type="term" value="F:transmembrane transporter activity"/>
    <property type="evidence" value="ECO:0007669"/>
    <property type="project" value="InterPro"/>
</dbReference>
<feature type="transmembrane region" description="Helical" evidence="5">
    <location>
        <begin position="86"/>
        <end position="109"/>
    </location>
</feature>
<dbReference type="OrthoDB" id="4426556at2759"/>
<feature type="transmembrane region" description="Helical" evidence="5">
    <location>
        <begin position="280"/>
        <end position="299"/>
    </location>
</feature>
<keyword evidence="3 5" id="KW-1133">Transmembrane helix</keyword>
<feature type="transmembrane region" description="Helical" evidence="5">
    <location>
        <begin position="311"/>
        <end position="332"/>
    </location>
</feature>
<feature type="transmembrane region" description="Helical" evidence="5">
    <location>
        <begin position="46"/>
        <end position="66"/>
    </location>
</feature>
<evidence type="ECO:0000259" key="6">
    <source>
        <dbReference type="PROSITE" id="PS50850"/>
    </source>
</evidence>
<dbReference type="Pfam" id="PF07690">
    <property type="entry name" value="MFS_1"/>
    <property type="match status" value="1"/>
</dbReference>
<feature type="transmembrane region" description="Helical" evidence="5">
    <location>
        <begin position="205"/>
        <end position="225"/>
    </location>
</feature>
<keyword evidence="2 5" id="KW-0812">Transmembrane</keyword>
<dbReference type="GO" id="GO:0005886">
    <property type="term" value="C:plasma membrane"/>
    <property type="evidence" value="ECO:0007669"/>
    <property type="project" value="TreeGrafter"/>
</dbReference>
<gene>
    <name evidence="7" type="ORF">TGAMA5MH_01978</name>
</gene>
<feature type="transmembrane region" description="Helical" evidence="5">
    <location>
        <begin position="116"/>
        <end position="134"/>
    </location>
</feature>
<feature type="transmembrane region" description="Helical" evidence="5">
    <location>
        <begin position="414"/>
        <end position="436"/>
    </location>
</feature>
<organism evidence="7 8">
    <name type="scientific">Trichoderma gamsii</name>
    <dbReference type="NCBI Taxonomy" id="398673"/>
    <lineage>
        <taxon>Eukaryota</taxon>
        <taxon>Fungi</taxon>
        <taxon>Dikarya</taxon>
        <taxon>Ascomycota</taxon>
        <taxon>Pezizomycotina</taxon>
        <taxon>Sordariomycetes</taxon>
        <taxon>Hypocreomycetidae</taxon>
        <taxon>Hypocreales</taxon>
        <taxon>Hypocreaceae</taxon>
        <taxon>Trichoderma</taxon>
    </lineage>
</organism>
<feature type="transmembrane region" description="Helical" evidence="5">
    <location>
        <begin position="353"/>
        <end position="376"/>
    </location>
</feature>
<evidence type="ECO:0000256" key="5">
    <source>
        <dbReference type="SAM" id="Phobius"/>
    </source>
</evidence>
<feature type="transmembrane region" description="Helical" evidence="5">
    <location>
        <begin position="382"/>
        <end position="407"/>
    </location>
</feature>
<accession>A0A2K0TLW1</accession>
<dbReference type="InterPro" id="IPR020846">
    <property type="entry name" value="MFS_dom"/>
</dbReference>
<dbReference type="InterPro" id="IPR036259">
    <property type="entry name" value="MFS_trans_sf"/>
</dbReference>
<dbReference type="SUPFAM" id="SSF103473">
    <property type="entry name" value="MFS general substrate transporter"/>
    <property type="match status" value="1"/>
</dbReference>
<proteinExistence type="predicted"/>
<sequence>MSQEKPLQQELGTSSQLASTQLSTNDAIEWAQHPSNPFNWSLWQKWTTMGIACWVTFIVGLNATSITTASTPISSKFHLSNNDLDVSFFSSTAWNAAAAVAPLVTLPLMDTYGVRLAYVTYFILFCIFLIPQALAENFATLVVCRVFAGIFGGTVQNAADGIAANMFPSHSERALPLTVYVLSLLLGVTMGPVLGAVEEPLGWRWIIWIQLIICGASIPLVIVFMRESRGSVIRSRLYKAGIVADQDEMEESPASILTETIFRSAVLLTTEPTIISMTTWSSFTFGLIFISTQSVPLVFTDVYGWSDASGGIVQVSIGIGQLLGFAACLLQNKVYTRSAASNKEALGAPFPESILYLSIPSTAIALAGGLFMYGWGIFQSHWIVPAIGLGLTGFAIITVVHAVTIYVTDEYAACAASAIAAVAFGENLFAAFLPLAAKPMYLHLGFQWASTLLAFVALLLTLAPVIIVYRRRGVGHKSIMVSTQLDMRPEI</sequence>
<dbReference type="Gene3D" id="1.20.1250.20">
    <property type="entry name" value="MFS general substrate transporter like domains"/>
    <property type="match status" value="1"/>
</dbReference>
<comment type="subcellular location">
    <subcellularLocation>
        <location evidence="1">Membrane</location>
        <topology evidence="1">Multi-pass membrane protein</topology>
    </subcellularLocation>
</comment>
<evidence type="ECO:0000313" key="8">
    <source>
        <dbReference type="Proteomes" id="UP000236546"/>
    </source>
</evidence>
<protein>
    <recommendedName>
        <fullName evidence="6">Major facilitator superfamily (MFS) profile domain-containing protein</fullName>
    </recommendedName>
</protein>
<dbReference type="InterPro" id="IPR011701">
    <property type="entry name" value="MFS"/>
</dbReference>
<evidence type="ECO:0000256" key="3">
    <source>
        <dbReference type="ARBA" id="ARBA00022989"/>
    </source>
</evidence>
<name>A0A2K0TLW1_9HYPO</name>
<evidence type="ECO:0000313" key="7">
    <source>
        <dbReference type="EMBL" id="PNP46520.1"/>
    </source>
</evidence>
<keyword evidence="4 5" id="KW-0472">Membrane</keyword>